<evidence type="ECO:0000313" key="3">
    <source>
        <dbReference type="Proteomes" id="UP000182135"/>
    </source>
</evidence>
<reference evidence="2 3" key="1">
    <citation type="submission" date="2016-10" db="EMBL/GenBank/DDBJ databases">
        <authorList>
            <person name="de Groot N.N."/>
        </authorList>
    </citation>
    <scope>NUCLEOTIDE SEQUENCE [LARGE SCALE GENOMIC DNA]</scope>
    <source>
        <strain evidence="2 3">NLAE-zl-G419</strain>
    </source>
</reference>
<name>A0A1I2Q2G9_9CLOT</name>
<reference evidence="1 4" key="2">
    <citation type="submission" date="2018-03" db="EMBL/GenBank/DDBJ databases">
        <title>The uncultured portion of the human microbiome is neutrally assembled.</title>
        <authorList>
            <person name="Jeraldo P."/>
            <person name="Boardman L."/>
            <person name="White B.A."/>
            <person name="Nelson H."/>
            <person name="Goldenfeld N."/>
            <person name="Chia N."/>
        </authorList>
    </citation>
    <scope>NUCLEOTIDE SEQUENCE [LARGE SCALE GENOMIC DNA]</scope>
    <source>
        <strain evidence="1">CIM:MAG 903</strain>
    </source>
</reference>
<organism evidence="2 3">
    <name type="scientific">Clostridium cadaveris</name>
    <dbReference type="NCBI Taxonomy" id="1529"/>
    <lineage>
        <taxon>Bacteria</taxon>
        <taxon>Bacillati</taxon>
        <taxon>Bacillota</taxon>
        <taxon>Clostridia</taxon>
        <taxon>Eubacteriales</taxon>
        <taxon>Clostridiaceae</taxon>
        <taxon>Clostridium</taxon>
    </lineage>
</organism>
<proteinExistence type="predicted"/>
<dbReference type="Proteomes" id="UP000182135">
    <property type="component" value="Unassembled WGS sequence"/>
</dbReference>
<dbReference type="EMBL" id="QAMZ01000029">
    <property type="protein sequence ID" value="PWL53950.1"/>
    <property type="molecule type" value="Genomic_DNA"/>
</dbReference>
<dbReference type="EMBL" id="FOOE01000033">
    <property type="protein sequence ID" value="SFG19831.1"/>
    <property type="molecule type" value="Genomic_DNA"/>
</dbReference>
<gene>
    <name evidence="1" type="ORF">DBY38_06020</name>
    <name evidence="2" type="ORF">SAMN04487885_13316</name>
</gene>
<dbReference type="AlphaFoldDB" id="A0A1I2Q2G9"/>
<evidence type="ECO:0000313" key="4">
    <source>
        <dbReference type="Proteomes" id="UP000246114"/>
    </source>
</evidence>
<dbReference type="GeneID" id="90543401"/>
<dbReference type="eggNOG" id="ENOG50325MV">
    <property type="taxonomic scope" value="Bacteria"/>
</dbReference>
<evidence type="ECO:0000313" key="2">
    <source>
        <dbReference type="EMBL" id="SFG19831.1"/>
    </source>
</evidence>
<protein>
    <submittedName>
        <fullName evidence="2">Uncharacterized protein</fullName>
    </submittedName>
</protein>
<keyword evidence="3" id="KW-1185">Reference proteome</keyword>
<evidence type="ECO:0000313" key="1">
    <source>
        <dbReference type="EMBL" id="PWL53950.1"/>
    </source>
</evidence>
<sequence>MYNEKNVYLNEVDPTPPGTALTLSNCQCPYTTSSVDFNAATSCRFIDVPVRVLNLCPNKEFILFVTVYDAARNKIGQICDIFASPSSNPCTTPYRHNVRLAIKKPVCSTDTIYVVVNGNYTSICDI</sequence>
<dbReference type="Proteomes" id="UP000246114">
    <property type="component" value="Unassembled WGS sequence"/>
</dbReference>
<accession>A0A1I2Q2G9</accession>
<dbReference type="RefSeq" id="WP_027638836.1">
    <property type="nucleotide sequence ID" value="NZ_BAAACD010000010.1"/>
</dbReference>